<protein>
    <submittedName>
        <fullName evidence="1">Uncharacterized protein</fullName>
    </submittedName>
</protein>
<evidence type="ECO:0000313" key="1">
    <source>
        <dbReference type="EMBL" id="VFQ66331.1"/>
    </source>
</evidence>
<proteinExistence type="predicted"/>
<organism evidence="1 2">
    <name type="scientific">Cuscuta campestris</name>
    <dbReference type="NCBI Taxonomy" id="132261"/>
    <lineage>
        <taxon>Eukaryota</taxon>
        <taxon>Viridiplantae</taxon>
        <taxon>Streptophyta</taxon>
        <taxon>Embryophyta</taxon>
        <taxon>Tracheophyta</taxon>
        <taxon>Spermatophyta</taxon>
        <taxon>Magnoliopsida</taxon>
        <taxon>eudicotyledons</taxon>
        <taxon>Gunneridae</taxon>
        <taxon>Pentapetalae</taxon>
        <taxon>asterids</taxon>
        <taxon>lamiids</taxon>
        <taxon>Solanales</taxon>
        <taxon>Convolvulaceae</taxon>
        <taxon>Cuscuteae</taxon>
        <taxon>Cuscuta</taxon>
        <taxon>Cuscuta subgen. Grammica</taxon>
        <taxon>Cuscuta sect. Cleistogrammica</taxon>
    </lineage>
</organism>
<sequence length="82" mass="9571">MTRTPSVTCLFLFCCCYDRKKLLSLTIHRHGVYQIDWENRDRNYRNEMMPGLGFGTLAVSNQREDAEATRLGYEVSFSDGER</sequence>
<name>A0A484KK69_9ASTE</name>
<dbReference type="AlphaFoldDB" id="A0A484KK69"/>
<reference evidence="1 2" key="1">
    <citation type="submission" date="2018-04" db="EMBL/GenBank/DDBJ databases">
        <authorList>
            <person name="Vogel A."/>
        </authorList>
    </citation>
    <scope>NUCLEOTIDE SEQUENCE [LARGE SCALE GENOMIC DNA]</scope>
</reference>
<accession>A0A484KK69</accession>
<dbReference type="EMBL" id="OOIL02000547">
    <property type="protein sequence ID" value="VFQ66331.1"/>
    <property type="molecule type" value="Genomic_DNA"/>
</dbReference>
<keyword evidence="2" id="KW-1185">Reference proteome</keyword>
<dbReference type="Proteomes" id="UP000595140">
    <property type="component" value="Unassembled WGS sequence"/>
</dbReference>
<gene>
    <name evidence="1" type="ORF">CCAM_LOCUS8107</name>
</gene>
<evidence type="ECO:0000313" key="2">
    <source>
        <dbReference type="Proteomes" id="UP000595140"/>
    </source>
</evidence>